<keyword evidence="3" id="KW-1185">Reference proteome</keyword>
<dbReference type="OrthoDB" id="244199at2"/>
<gene>
    <name evidence="2" type="ORF">AC625_20685</name>
</gene>
<feature type="transmembrane region" description="Helical" evidence="1">
    <location>
        <begin position="76"/>
        <end position="98"/>
    </location>
</feature>
<feature type="transmembrane region" description="Helical" evidence="1">
    <location>
        <begin position="51"/>
        <end position="67"/>
    </location>
</feature>
<reference evidence="3" key="1">
    <citation type="submission" date="2015-07" db="EMBL/GenBank/DDBJ databases">
        <title>Genome sequencing project for genomic taxonomy and phylogenomics of Bacillus-like bacteria.</title>
        <authorList>
            <person name="Liu B."/>
            <person name="Wang J."/>
            <person name="Zhu Y."/>
            <person name="Liu G."/>
            <person name="Chen Q."/>
            <person name="Chen Z."/>
            <person name="Lan J."/>
            <person name="Che J."/>
            <person name="Ge C."/>
            <person name="Shi H."/>
            <person name="Pan Z."/>
            <person name="Liu X."/>
        </authorList>
    </citation>
    <scope>NUCLEOTIDE SEQUENCE [LARGE SCALE GENOMIC DNA]</scope>
    <source>
        <strain evidence="3">FJAT-27997</strain>
    </source>
</reference>
<sequence>MLYGIFVSLFIFPLKWRDLKKDFTQHLACITGIGYLIWAIVAQNIDKPRHILPLVILFLFIVLINVLRETKEIRKFVLSIFCCLLLISQTYHSSILIIKQANESSATYQLSNYLQSLDQPAIVYAWEETRVLQYMNSTIPYKKVQTYQVFLHDKSYYQNRKILLTNKAVEGFTGQGIDLTGKLKKNKRVSF</sequence>
<comment type="caution">
    <text evidence="2">The sequence shown here is derived from an EMBL/GenBank/DDBJ whole genome shotgun (WGS) entry which is preliminary data.</text>
</comment>
<protein>
    <submittedName>
        <fullName evidence="2">Uncharacterized protein</fullName>
    </submittedName>
</protein>
<keyword evidence="1" id="KW-0472">Membrane</keyword>
<evidence type="ECO:0000313" key="3">
    <source>
        <dbReference type="Proteomes" id="UP000037146"/>
    </source>
</evidence>
<keyword evidence="1" id="KW-1133">Transmembrane helix</keyword>
<keyword evidence="1" id="KW-0812">Transmembrane</keyword>
<evidence type="ECO:0000256" key="1">
    <source>
        <dbReference type="SAM" id="Phobius"/>
    </source>
</evidence>
<name>A0A0K9GYA0_9BACI</name>
<proteinExistence type="predicted"/>
<accession>A0A0K9GYA0</accession>
<dbReference type="EMBL" id="LFZW01000001">
    <property type="protein sequence ID" value="KMY51643.1"/>
    <property type="molecule type" value="Genomic_DNA"/>
</dbReference>
<dbReference type="Proteomes" id="UP000037146">
    <property type="component" value="Unassembled WGS sequence"/>
</dbReference>
<feature type="transmembrane region" description="Helical" evidence="1">
    <location>
        <begin position="27"/>
        <end position="45"/>
    </location>
</feature>
<dbReference type="STRING" id="1679170.AC625_20685"/>
<dbReference type="PATRIC" id="fig|1679170.3.peg.4669"/>
<dbReference type="AlphaFoldDB" id="A0A0K9GYA0"/>
<dbReference type="RefSeq" id="WP_049682993.1">
    <property type="nucleotide sequence ID" value="NZ_LFZW01000001.1"/>
</dbReference>
<organism evidence="2 3">
    <name type="scientific">Peribacillus loiseleuriae</name>
    <dbReference type="NCBI Taxonomy" id="1679170"/>
    <lineage>
        <taxon>Bacteria</taxon>
        <taxon>Bacillati</taxon>
        <taxon>Bacillota</taxon>
        <taxon>Bacilli</taxon>
        <taxon>Bacillales</taxon>
        <taxon>Bacillaceae</taxon>
        <taxon>Peribacillus</taxon>
    </lineage>
</organism>
<evidence type="ECO:0000313" key="2">
    <source>
        <dbReference type="EMBL" id="KMY51643.1"/>
    </source>
</evidence>